<proteinExistence type="inferred from homology"/>
<dbReference type="GO" id="GO:0006011">
    <property type="term" value="P:UDP-alpha-D-glucose metabolic process"/>
    <property type="evidence" value="ECO:0007669"/>
    <property type="project" value="InterPro"/>
</dbReference>
<dbReference type="RefSeq" id="WP_113944441.1">
    <property type="nucleotide sequence ID" value="NZ_JBHEEG010000004.1"/>
</dbReference>
<comment type="similarity">
    <text evidence="6">Belongs to the AcsB/BcsB family.</text>
</comment>
<keyword evidence="6" id="KW-0732">Signal</keyword>
<keyword evidence="2 6" id="KW-1003">Cell membrane</keyword>
<evidence type="ECO:0000256" key="3">
    <source>
        <dbReference type="ARBA" id="ARBA00022692"/>
    </source>
</evidence>
<keyword evidence="6" id="KW-0973">c-di-GMP</keyword>
<keyword evidence="6" id="KW-0135">Cellulose biosynthesis</keyword>
<keyword evidence="3 6" id="KW-0812">Transmembrane</keyword>
<dbReference type="OrthoDB" id="7615145at2"/>
<feature type="signal peptide" evidence="6">
    <location>
        <begin position="1"/>
        <end position="30"/>
    </location>
</feature>
<evidence type="ECO:0000256" key="4">
    <source>
        <dbReference type="ARBA" id="ARBA00022989"/>
    </source>
</evidence>
<dbReference type="Proteomes" id="UP000252893">
    <property type="component" value="Unassembled WGS sequence"/>
</dbReference>
<dbReference type="Pfam" id="PF03170">
    <property type="entry name" value="BcsB"/>
    <property type="match status" value="1"/>
</dbReference>
<evidence type="ECO:0000313" key="7">
    <source>
        <dbReference type="EMBL" id="RBO95948.1"/>
    </source>
</evidence>
<reference evidence="7 8" key="1">
    <citation type="submission" date="2018-06" db="EMBL/GenBank/DDBJ databases">
        <title>Genomic Encyclopedia of Type Strains, Phase IV (KMG-IV): sequencing the most valuable type-strain genomes for metagenomic binning, comparative biology and taxonomic classification.</title>
        <authorList>
            <person name="Goeker M."/>
        </authorList>
    </citation>
    <scope>NUCLEOTIDE SEQUENCE [LARGE SCALE GENOMIC DNA]</scope>
    <source>
        <strain evidence="7 8">DSM 25619</strain>
    </source>
</reference>
<keyword evidence="8" id="KW-1185">Reference proteome</keyword>
<gene>
    <name evidence="7" type="ORF">DFR47_103513</name>
</gene>
<keyword evidence="4 6" id="KW-1133">Transmembrane helix</keyword>
<comment type="function">
    <text evidence="6">Binds the cellulose synthase activator, bis-(3'-5') cyclic diguanylic acid (c-di-GMP).</text>
</comment>
<dbReference type="PANTHER" id="PTHR39083">
    <property type="entry name" value="CYCLIC DI-GMP-BINDING PROTEIN"/>
    <property type="match status" value="1"/>
</dbReference>
<evidence type="ECO:0000256" key="5">
    <source>
        <dbReference type="ARBA" id="ARBA00023136"/>
    </source>
</evidence>
<dbReference type="UniPathway" id="UPA00694"/>
<dbReference type="InterPro" id="IPR018513">
    <property type="entry name" value="Cell_synthase_bac"/>
</dbReference>
<comment type="caution">
    <text evidence="7">The sequence shown here is derived from an EMBL/GenBank/DDBJ whole genome shotgun (WGS) entry which is preliminary data.</text>
</comment>
<keyword evidence="5 6" id="KW-0472">Membrane</keyword>
<sequence length="803" mass="87060">MSKMLPSPYPLIRYGLMTTALCVLPVIANAQSALPTPFDMSPEGAEVPQPSAPAPALIAPSPAAPAAATASQPWRRYLIPADMLSLTGEYYQRSWNIALTEEEAKAPARLNLGYQSAILVAPESSDFIVSINNVELLRQPIRSTDQMAEVIVDVPAGLLRTGANTLSVRAQQRHRTDCTIESTYELWTNIDPAKTYLAFDLNSTQQKAGRFAGSEDIIAIGVNAKGNTQFHIVAPALGRADHGTSLLDLSQSLAILGGMPNQSFSVEKSLDPALIHKDSARSGELTILVGTQAELTDVLDTLQIGNDERNTSASSMHFVTHPATGEQFLLISGENWREIDRNIDRLVAMTERPANTLRDAFQTQNWNLPNAPVLRSGGTLSFAEMGIATQQFSGRRLRNQFNFAIPADFYANAYGTATILLDAAYSAEVLPGSHVDIYINGDIATTIPITNTGGGVMKQLPIRIEMRHFRPGLNTVTIEAALETQADKSCSAGTASSANPRFALFDSSKFTMPDFGRIGQVPNLAAMTGMAYPYTYSSDGLALSANLNDYNVLSASATIMGSLAVAAGRPLKINYAQSDDDLKNGNALFVGAITNLPDAVLTQTGINLDARKIWSDDDIAGQQDNARSTTNFTLDQWQEQLQTGWYGWLQNTYNGVLQAFNASDSFRLFPGNDAKYIPPKEVSVLAAQGASPSGDGAWTVITAPDTVLLRQGAEQLAYRANWTKMNGRIAAYNHDKKTVETLPVQRTEFLKTQPLTFFNLRLIATNWLSSNALSYVVVLLLSLVALGLSTSMMLSRFGRRDDD</sequence>
<dbReference type="GO" id="GO:0030244">
    <property type="term" value="P:cellulose biosynthetic process"/>
    <property type="evidence" value="ECO:0007669"/>
    <property type="project" value="UniProtKB-KW"/>
</dbReference>
<evidence type="ECO:0000256" key="1">
    <source>
        <dbReference type="ARBA" id="ARBA00004162"/>
    </source>
</evidence>
<comment type="pathway">
    <text evidence="6">Glycan metabolism; bacterial cellulose biosynthesis.</text>
</comment>
<evidence type="ECO:0000256" key="2">
    <source>
        <dbReference type="ARBA" id="ARBA00022475"/>
    </source>
</evidence>
<dbReference type="GO" id="GO:0005886">
    <property type="term" value="C:plasma membrane"/>
    <property type="evidence" value="ECO:0007669"/>
    <property type="project" value="UniProtKB-SubCell"/>
</dbReference>
<keyword evidence="6" id="KW-0997">Cell inner membrane</keyword>
<organism evidence="7 8">
    <name type="scientific">Pseudochrobactrum asaccharolyticum</name>
    <dbReference type="NCBI Taxonomy" id="354351"/>
    <lineage>
        <taxon>Bacteria</taxon>
        <taxon>Pseudomonadati</taxon>
        <taxon>Pseudomonadota</taxon>
        <taxon>Alphaproteobacteria</taxon>
        <taxon>Hyphomicrobiales</taxon>
        <taxon>Brucellaceae</taxon>
        <taxon>Pseudochrobactrum</taxon>
    </lineage>
</organism>
<dbReference type="Gene3D" id="2.60.120.260">
    <property type="entry name" value="Galactose-binding domain-like"/>
    <property type="match status" value="2"/>
</dbReference>
<evidence type="ECO:0000256" key="6">
    <source>
        <dbReference type="RuleBase" id="RU365021"/>
    </source>
</evidence>
<dbReference type="PANTHER" id="PTHR39083:SF1">
    <property type="entry name" value="CYCLIC DI-GMP-BINDING PROTEIN"/>
    <property type="match status" value="1"/>
</dbReference>
<feature type="chain" id="PRO_5016478344" description="Cyclic di-GMP-binding protein" evidence="6">
    <location>
        <begin position="31"/>
        <end position="803"/>
    </location>
</feature>
<dbReference type="EMBL" id="QNRH01000003">
    <property type="protein sequence ID" value="RBO95948.1"/>
    <property type="molecule type" value="Genomic_DNA"/>
</dbReference>
<comment type="subcellular location">
    <subcellularLocation>
        <location evidence="6">Cell inner membrane</location>
    </subcellularLocation>
    <subcellularLocation>
        <location evidence="1">Cell membrane</location>
        <topology evidence="1">Single-pass membrane protein</topology>
    </subcellularLocation>
</comment>
<dbReference type="AlphaFoldDB" id="A0A366E3F9"/>
<name>A0A366E3F9_9HYPH</name>
<protein>
    <recommendedName>
        <fullName evidence="6">Cyclic di-GMP-binding protein</fullName>
    </recommendedName>
    <alternativeName>
        <fullName evidence="6">Cellulose synthase regulatory subunit</fullName>
    </alternativeName>
</protein>
<evidence type="ECO:0000313" key="8">
    <source>
        <dbReference type="Proteomes" id="UP000252893"/>
    </source>
</evidence>
<comment type="subunit">
    <text evidence="6">Tightly associated with the cellulose synthase catalytic subunit.</text>
</comment>
<feature type="transmembrane region" description="Helical" evidence="6">
    <location>
        <begin position="772"/>
        <end position="794"/>
    </location>
</feature>
<accession>A0A366E3F9</accession>